<evidence type="ECO:0000256" key="2">
    <source>
        <dbReference type="ARBA" id="ARBA00004443"/>
    </source>
</evidence>
<accession>A0A8S9ZAD8</accession>
<keyword evidence="6" id="KW-0813">Transport</keyword>
<reference evidence="15" key="1">
    <citation type="submission" date="2019-07" db="EMBL/GenBank/DDBJ databases">
        <title>Annotation for the trematode Paragonimus miyazaki's.</title>
        <authorList>
            <person name="Choi Y.-J."/>
        </authorList>
    </citation>
    <scope>NUCLEOTIDE SEQUENCE</scope>
    <source>
        <strain evidence="15">Japan</strain>
    </source>
</reference>
<sequence>MSVRGGDRLTPFVAKIRDFLLQRKYNNALRYTDKYSKRTQPPPFLPDGINHQLSENPYYLRDMRRLEVRRPQVVYAAGPKLLTESGGSVQPKAPAKSIDIVPGLKHNWDRHISL</sequence>
<keyword evidence="9" id="KW-0249">Electron transport</keyword>
<dbReference type="OrthoDB" id="10063829at2759"/>
<keyword evidence="7" id="KW-0679">Respiratory chain</keyword>
<gene>
    <name evidence="15" type="ORF">EG68_00397</name>
</gene>
<keyword evidence="10" id="KW-0007">Acetylation</keyword>
<keyword evidence="11" id="KW-0496">Mitochondrion</keyword>
<evidence type="ECO:0000313" key="16">
    <source>
        <dbReference type="Proteomes" id="UP000822476"/>
    </source>
</evidence>
<proteinExistence type="inferred from homology"/>
<comment type="subunit">
    <text evidence="4">Complex I is composed of 45 different subunits.</text>
</comment>
<evidence type="ECO:0000256" key="1">
    <source>
        <dbReference type="ARBA" id="ARBA00003195"/>
    </source>
</evidence>
<comment type="subcellular location">
    <subcellularLocation>
        <location evidence="2">Mitochondrion inner membrane</location>
        <topology evidence="2">Peripheral membrane protein</topology>
        <orientation evidence="2">Matrix side</orientation>
    </subcellularLocation>
</comment>
<evidence type="ECO:0000256" key="13">
    <source>
        <dbReference type="ARBA" id="ARBA00030360"/>
    </source>
</evidence>
<dbReference type="InterPro" id="IPR009947">
    <property type="entry name" value="NDUA7"/>
</dbReference>
<organism evidence="15 16">
    <name type="scientific">Paragonimus skrjabini miyazakii</name>
    <dbReference type="NCBI Taxonomy" id="59628"/>
    <lineage>
        <taxon>Eukaryota</taxon>
        <taxon>Metazoa</taxon>
        <taxon>Spiralia</taxon>
        <taxon>Lophotrochozoa</taxon>
        <taxon>Platyhelminthes</taxon>
        <taxon>Trematoda</taxon>
        <taxon>Digenea</taxon>
        <taxon>Plagiorchiida</taxon>
        <taxon>Troglotremata</taxon>
        <taxon>Troglotrematidae</taxon>
        <taxon>Paragonimus</taxon>
    </lineage>
</organism>
<dbReference type="EMBL" id="JTDE01000104">
    <property type="protein sequence ID" value="KAF7262321.1"/>
    <property type="molecule type" value="Genomic_DNA"/>
</dbReference>
<comment type="function">
    <text evidence="1">Accessory subunit of the mitochondrial membrane respiratory chain NADH dehydrogenase (Complex I), that is believed not to be involved in catalysis. Complex I functions in the transfer of electrons from NADH to the respiratory chain. The immediate electron acceptor for the enzyme is believed to be ubiquinone.</text>
</comment>
<evidence type="ECO:0000256" key="7">
    <source>
        <dbReference type="ARBA" id="ARBA00022660"/>
    </source>
</evidence>
<protein>
    <recommendedName>
        <fullName evidence="5">NADH dehydrogenase [ubiquinone] 1 alpha subcomplex subunit 7</fullName>
    </recommendedName>
    <alternativeName>
        <fullName evidence="14">Complex I-B14.5a</fullName>
    </alternativeName>
    <alternativeName>
        <fullName evidence="13">NADH-ubiquinone oxidoreductase subunit B14.5a</fullName>
    </alternativeName>
</protein>
<keyword evidence="12" id="KW-0472">Membrane</keyword>
<dbReference type="GO" id="GO:0005743">
    <property type="term" value="C:mitochondrial inner membrane"/>
    <property type="evidence" value="ECO:0007669"/>
    <property type="project" value="UniProtKB-SubCell"/>
</dbReference>
<dbReference type="GO" id="GO:0006120">
    <property type="term" value="P:mitochondrial electron transport, NADH to ubiquinone"/>
    <property type="evidence" value="ECO:0007669"/>
    <property type="project" value="TreeGrafter"/>
</dbReference>
<comment type="caution">
    <text evidence="15">The sequence shown here is derived from an EMBL/GenBank/DDBJ whole genome shotgun (WGS) entry which is preliminary data.</text>
</comment>
<evidence type="ECO:0000256" key="6">
    <source>
        <dbReference type="ARBA" id="ARBA00022448"/>
    </source>
</evidence>
<dbReference type="Proteomes" id="UP000822476">
    <property type="component" value="Unassembled WGS sequence"/>
</dbReference>
<evidence type="ECO:0000256" key="10">
    <source>
        <dbReference type="ARBA" id="ARBA00022990"/>
    </source>
</evidence>
<comment type="similarity">
    <text evidence="3">Belongs to the complex I NDUFA7 subunit family.</text>
</comment>
<keyword evidence="16" id="KW-1185">Reference proteome</keyword>
<keyword evidence="8" id="KW-0999">Mitochondrion inner membrane</keyword>
<evidence type="ECO:0000256" key="8">
    <source>
        <dbReference type="ARBA" id="ARBA00022792"/>
    </source>
</evidence>
<evidence type="ECO:0000256" key="5">
    <source>
        <dbReference type="ARBA" id="ARBA00016383"/>
    </source>
</evidence>
<evidence type="ECO:0000256" key="3">
    <source>
        <dbReference type="ARBA" id="ARBA00005482"/>
    </source>
</evidence>
<evidence type="ECO:0000256" key="12">
    <source>
        <dbReference type="ARBA" id="ARBA00023136"/>
    </source>
</evidence>
<dbReference type="PANTHER" id="PTHR12485">
    <property type="entry name" value="NADH-UBIQUINONE OXIDOREDUCTASE SUBUNIT B"/>
    <property type="match status" value="1"/>
</dbReference>
<dbReference type="Pfam" id="PF07347">
    <property type="entry name" value="CI-B14_5a"/>
    <property type="match status" value="1"/>
</dbReference>
<name>A0A8S9ZAD8_9TREM</name>
<evidence type="ECO:0000256" key="11">
    <source>
        <dbReference type="ARBA" id="ARBA00023128"/>
    </source>
</evidence>
<evidence type="ECO:0000256" key="9">
    <source>
        <dbReference type="ARBA" id="ARBA00022982"/>
    </source>
</evidence>
<dbReference type="PANTHER" id="PTHR12485:SF1">
    <property type="entry name" value="NADH DEHYDROGENASE [UBIQUINONE] 1 ALPHA SUBCOMPLEX SUBUNIT 7"/>
    <property type="match status" value="1"/>
</dbReference>
<evidence type="ECO:0000256" key="14">
    <source>
        <dbReference type="ARBA" id="ARBA00033401"/>
    </source>
</evidence>
<evidence type="ECO:0000313" key="15">
    <source>
        <dbReference type="EMBL" id="KAF7262321.1"/>
    </source>
</evidence>
<dbReference type="AlphaFoldDB" id="A0A8S9ZAD8"/>
<evidence type="ECO:0000256" key="4">
    <source>
        <dbReference type="ARBA" id="ARBA00011533"/>
    </source>
</evidence>